<keyword evidence="4 7" id="KW-0732">Signal</keyword>
<gene>
    <name evidence="9" type="primary">betC_11</name>
    <name evidence="9" type="ORF">PDESU_00557</name>
</gene>
<keyword evidence="6" id="KW-0106">Calcium</keyword>
<dbReference type="SUPFAM" id="SSF53649">
    <property type="entry name" value="Alkaline phosphatase-like"/>
    <property type="match status" value="1"/>
</dbReference>
<sequence>MWKRIAALSAALFIAVAGYGQVSSDLNVVLIICDDLNDYEGFFGGHPQALTPNMDALAASGITFINAHSSAPICAPSRSSFMTGIYPHTSGNYAFGTWYENEVLSNSKTLMHYFRDNGYGAYGTGKIMHHRLNSEWTEYGSFGRAGPVAFDGTDVAAHPGVPSPFNEIGILNGTVCSLTNVPSVNGYTGWYNSNWAGSGPYHYIDDTNRDPMQDEESAIWATNKIAQLDAQGTDTNFFLTIGFSNPHTPLVAPQKYFDLFPTNTLVLPPRISNDLADCYFTDNFGTNTGGQVAYRAMQDSWPTFEAGLKVYLQAYLACVAFVDDQVGVVMNALDSSRFASNTMVILTSDHGYDFGEKESIAKDTLWENSTRVPMVFRVPGLEAQAGKTVDEPVALIDLYPTIMDLCGLTGDTKKNASGADLDGHSMKPLLVDPDAGIWTGPDVALSMVTSYGGLPEQQNYSVRSKNWRYIRYEDGQEELYDTTNDPHEWTNVVDSADSAVQAKRDEMEAELFTLVPGFLSTNDNLLNDPGFESISVSEPDAGTAPWFSINEDNVWSYRQDGAYKHSDTQSLTFKQVWDVGSVAQNLPVPLASNTTYHASFWMLSHSPGALNGSSTIELELFSCPTVDGTYSHRGSFVVGQNSTSNTWEQFSGTIDEAALAGFEGEFLQFRISRPAGGIKYLINVDDVVLTAESIAPPEPPSSTNTGNIISVNVFHNAGPGWNFDKETLETNETYGISSLGTVVGNWNNTNAAMSNLVWEDGNPSSVSFSKSASTYATWKAAHNDTPLRAGVVAWTNGSATVTLNNLNANFTNGYAAIVYLSGEEANAGARISDGTSTFWYKTATPASGILTRTFDITDADGIDEASYAVFGSAANPLTNDVVTLTLDSAMGGSAFISGVQLIEASSVPIVEPTLSDLSLIDFDSPLSPGQLVVEEGGATVVSSNGTSALQLTAAVGERVKVRLRPASGSWDLMDYVNMTMDFQNPGNNEVWVRILIKDSSTGANDIFYMPSCSHNAWVQPAETRIFNAMMPRHKFKGPGQVPGYTDLFPNMNGLPHAQPLVWYGVDVSQITEVVLQLEPQEYAQTVQIDNLRGKRRAAPLALESDPTTNSTFFPFIDEYFQYKHEDWPGKISSDADLTAAKAAEDADMAAHPRTMEYNEYGGWANGPTLPATGHFRTEKIDGKWWFVDPAGKLFWSLGCTDVGLTEELIDVSSLKNHFYEALPARSDPVYGAFYTPTGSGLPSGDYFKSFYPILYKKYGADFETDFHERSLERARNWGLNTLGAWSGGSNGQPAGLETPYVKIIWTPGVTIPTMDKLNDPFDADFRNDVITAIGWTGDAKDDPYCIGFFDQNEIEWGNDAEQEARDIMEQCGSGLAAKVAMVDFMETAYGSISAANAAWGSSYGSFNDLLPALGSGSFNWSGAGGDMKAFYAHLTDTYYREFRAAMKSVAPQKLYVGSRIKGSTMLKEVASAAAAHCDVVSFNIYQKDLYEFQGVTAENKPFFPEDKPFFVGEFNFGALDRGKFWTGIEYAADQRNRGEAYRHYVRSGLEDPRCVGAHWFSYIDGPLAGRPKDSENAAKGLVDGCDTPHQSMVDAIRTVSATMYDYRYADSVYTPPEVSPLLANWQFDEAAGAISTAHNAAGLAVWTDEADWMLNGNGQAEVSGVVNERHAAPFTAVTNGNVFMRIDYAVWNFDGDCQIRAGFELDNQEVYVRLRGRANNAFFGVGNANDQGISGNSADGMSLILGVNLDADTFSLWWDDGRNGTYMLLYADTALSIAAASVAAPYFRNTQFTGVNAVGIDMLLYGTNFNDVANFSLSPYQIWMSGYQLTGTDDDGDGLNNLAEFALGGNPTNPSENGYVPVFGKGMSNMVYVYPRRKDAGLTYWLETSTNLVSGSWTNAGYSEIPDVGTYDMDFEAVTNEVQDGEPQTFIRLRVKED</sequence>
<evidence type="ECO:0000256" key="1">
    <source>
        <dbReference type="ARBA" id="ARBA00001913"/>
    </source>
</evidence>
<dbReference type="EMBL" id="CAAHFG010000001">
    <property type="protein sequence ID" value="VGO12009.1"/>
    <property type="molecule type" value="Genomic_DNA"/>
</dbReference>
<evidence type="ECO:0000256" key="4">
    <source>
        <dbReference type="ARBA" id="ARBA00022729"/>
    </source>
</evidence>
<dbReference type="PROSITE" id="PS00523">
    <property type="entry name" value="SULFATASE_1"/>
    <property type="match status" value="1"/>
</dbReference>
<dbReference type="PANTHER" id="PTHR45953">
    <property type="entry name" value="IDURONATE 2-SULFATASE"/>
    <property type="match status" value="1"/>
</dbReference>
<dbReference type="GO" id="GO:0005737">
    <property type="term" value="C:cytoplasm"/>
    <property type="evidence" value="ECO:0007669"/>
    <property type="project" value="TreeGrafter"/>
</dbReference>
<evidence type="ECO:0000256" key="3">
    <source>
        <dbReference type="ARBA" id="ARBA00022723"/>
    </source>
</evidence>
<feature type="signal peptide" evidence="7">
    <location>
        <begin position="1"/>
        <end position="20"/>
    </location>
</feature>
<dbReference type="Gene3D" id="3.40.720.10">
    <property type="entry name" value="Alkaline Phosphatase, subunit A"/>
    <property type="match status" value="1"/>
</dbReference>
<comment type="cofactor">
    <cofactor evidence="1">
        <name>Ca(2+)</name>
        <dbReference type="ChEBI" id="CHEBI:29108"/>
    </cofactor>
</comment>
<dbReference type="InterPro" id="IPR000917">
    <property type="entry name" value="Sulfatase_N"/>
</dbReference>
<name>A0A6C2TWL6_PONDE</name>
<dbReference type="GO" id="GO:0004423">
    <property type="term" value="F:iduronate-2-sulfatase activity"/>
    <property type="evidence" value="ECO:0007669"/>
    <property type="project" value="InterPro"/>
</dbReference>
<comment type="similarity">
    <text evidence="2">Belongs to the sulfatase family.</text>
</comment>
<dbReference type="InterPro" id="IPR035874">
    <property type="entry name" value="IDS"/>
</dbReference>
<proteinExistence type="inferred from homology"/>
<dbReference type="Proteomes" id="UP000366872">
    <property type="component" value="Unassembled WGS sequence"/>
</dbReference>
<dbReference type="Gene3D" id="2.60.120.260">
    <property type="entry name" value="Galactose-binding domain-like"/>
    <property type="match status" value="1"/>
</dbReference>
<dbReference type="InterPro" id="IPR024607">
    <property type="entry name" value="Sulfatase_CS"/>
</dbReference>
<accession>A0A6C2TWL6</accession>
<dbReference type="GO" id="GO:0046872">
    <property type="term" value="F:metal ion binding"/>
    <property type="evidence" value="ECO:0007669"/>
    <property type="project" value="UniProtKB-KW"/>
</dbReference>
<keyword evidence="5" id="KW-0378">Hydrolase</keyword>
<evidence type="ECO:0000313" key="10">
    <source>
        <dbReference type="Proteomes" id="UP000366872"/>
    </source>
</evidence>
<reference evidence="9 10" key="1">
    <citation type="submission" date="2019-04" db="EMBL/GenBank/DDBJ databases">
        <authorList>
            <person name="Van Vliet M D."/>
        </authorList>
    </citation>
    <scope>NUCLEOTIDE SEQUENCE [LARGE SCALE GENOMIC DNA]</scope>
    <source>
        <strain evidence="9 10">F1</strain>
    </source>
</reference>
<evidence type="ECO:0000259" key="8">
    <source>
        <dbReference type="Pfam" id="PF00884"/>
    </source>
</evidence>
<keyword evidence="3" id="KW-0479">Metal-binding</keyword>
<dbReference type="InterPro" id="IPR017853">
    <property type="entry name" value="GH"/>
</dbReference>
<dbReference type="PANTHER" id="PTHR45953:SF1">
    <property type="entry name" value="IDURONATE 2-SULFATASE"/>
    <property type="match status" value="1"/>
</dbReference>
<dbReference type="RefSeq" id="WP_136077709.1">
    <property type="nucleotide sequence ID" value="NZ_CAAHFG010000001.1"/>
</dbReference>
<keyword evidence="10" id="KW-1185">Reference proteome</keyword>
<dbReference type="SUPFAM" id="SSF51445">
    <property type="entry name" value="(Trans)glycosidases"/>
    <property type="match status" value="1"/>
</dbReference>
<dbReference type="CDD" id="cd16030">
    <property type="entry name" value="iduronate-2-sulfatase"/>
    <property type="match status" value="1"/>
</dbReference>
<dbReference type="Gene3D" id="3.20.20.80">
    <property type="entry name" value="Glycosidases"/>
    <property type="match status" value="1"/>
</dbReference>
<evidence type="ECO:0000256" key="2">
    <source>
        <dbReference type="ARBA" id="ARBA00008779"/>
    </source>
</evidence>
<evidence type="ECO:0000256" key="7">
    <source>
        <dbReference type="SAM" id="SignalP"/>
    </source>
</evidence>
<dbReference type="Pfam" id="PF00884">
    <property type="entry name" value="Sulfatase"/>
    <property type="match status" value="1"/>
</dbReference>
<feature type="chain" id="PRO_5028998830" evidence="7">
    <location>
        <begin position="21"/>
        <end position="1938"/>
    </location>
</feature>
<dbReference type="Gene3D" id="2.60.120.430">
    <property type="entry name" value="Galactose-binding lectin"/>
    <property type="match status" value="1"/>
</dbReference>
<protein>
    <submittedName>
        <fullName evidence="9">Choline-sulfatase</fullName>
    </submittedName>
</protein>
<evidence type="ECO:0000313" key="9">
    <source>
        <dbReference type="EMBL" id="VGO12009.1"/>
    </source>
</evidence>
<evidence type="ECO:0000256" key="6">
    <source>
        <dbReference type="ARBA" id="ARBA00022837"/>
    </source>
</evidence>
<feature type="domain" description="Sulfatase N-terminal" evidence="8">
    <location>
        <begin position="27"/>
        <end position="407"/>
    </location>
</feature>
<dbReference type="InterPro" id="IPR017850">
    <property type="entry name" value="Alkaline_phosphatase_core_sf"/>
</dbReference>
<evidence type="ECO:0000256" key="5">
    <source>
        <dbReference type="ARBA" id="ARBA00022801"/>
    </source>
</evidence>
<organism evidence="9 10">
    <name type="scientific">Pontiella desulfatans</name>
    <dbReference type="NCBI Taxonomy" id="2750659"/>
    <lineage>
        <taxon>Bacteria</taxon>
        <taxon>Pseudomonadati</taxon>
        <taxon>Kiritimatiellota</taxon>
        <taxon>Kiritimatiellia</taxon>
        <taxon>Kiritimatiellales</taxon>
        <taxon>Pontiellaceae</taxon>
        <taxon>Pontiella</taxon>
    </lineage>
</organism>